<dbReference type="InterPro" id="IPR046335">
    <property type="entry name" value="LacI/GalR-like_sensor"/>
</dbReference>
<keyword evidence="2" id="KW-0238">DNA-binding</keyword>
<dbReference type="EMBL" id="MWQY01000004">
    <property type="protein sequence ID" value="ORC36885.1"/>
    <property type="molecule type" value="Genomic_DNA"/>
</dbReference>
<dbReference type="CDD" id="cd01392">
    <property type="entry name" value="HTH_LacI"/>
    <property type="match status" value="1"/>
</dbReference>
<dbReference type="PANTHER" id="PTHR30146:SF109">
    <property type="entry name" value="HTH-TYPE TRANSCRIPTIONAL REGULATOR GALS"/>
    <property type="match status" value="1"/>
</dbReference>
<sequence>MARVTIKDIAKELGVSYTTVSRALTNRAGVKPITRERVVEEAKRMGYQPNILARGLVMQRTDTIGLLVPDITNPFSAEVARGVENAAQEFGYTLILGDTNYSPELESQYIRRLGSNRVDGLLIMPVSSNAKTEVLDTGIPSVILNTKNAVDSTSFVTIDHELGGYLATRHLLELGFRRVAIVGGKITSETYEDRLVGYNKALKDFGILYDAELIFSGPAVSNSAALKKAVAKLQGGEGPDAFFAANDVIALDLLRALKALPDRLGSGIGVIGFDDIPIASFPEIELSTMAQPKYILGRTAVEILVQKINPVQENHAQHVILPPELVIRKTVRE</sequence>
<gene>
    <name evidence="5" type="ORF">B4O97_04475</name>
</gene>
<dbReference type="GO" id="GO:0003700">
    <property type="term" value="F:DNA-binding transcription factor activity"/>
    <property type="evidence" value="ECO:0007669"/>
    <property type="project" value="TreeGrafter"/>
</dbReference>
<keyword evidence="1" id="KW-0805">Transcription regulation</keyword>
<comment type="caution">
    <text evidence="5">The sequence shown here is derived from an EMBL/GenBank/DDBJ whole genome shotgun (WGS) entry which is preliminary data.</text>
</comment>
<dbReference type="Proteomes" id="UP000192343">
    <property type="component" value="Unassembled WGS sequence"/>
</dbReference>
<protein>
    <recommendedName>
        <fullName evidence="4">HTH lacI-type domain-containing protein</fullName>
    </recommendedName>
</protein>
<dbReference type="InterPro" id="IPR028082">
    <property type="entry name" value="Peripla_BP_I"/>
</dbReference>
<dbReference type="InterPro" id="IPR010982">
    <property type="entry name" value="Lambda_DNA-bd_dom_sf"/>
</dbReference>
<name>A0A1Y1S0J9_9SPIO</name>
<dbReference type="GO" id="GO:0000976">
    <property type="term" value="F:transcription cis-regulatory region binding"/>
    <property type="evidence" value="ECO:0007669"/>
    <property type="project" value="TreeGrafter"/>
</dbReference>
<evidence type="ECO:0000259" key="4">
    <source>
        <dbReference type="PROSITE" id="PS50932"/>
    </source>
</evidence>
<dbReference type="RefSeq" id="WP_083048726.1">
    <property type="nucleotide sequence ID" value="NZ_MWQY01000004.1"/>
</dbReference>
<dbReference type="SUPFAM" id="SSF47413">
    <property type="entry name" value="lambda repressor-like DNA-binding domains"/>
    <property type="match status" value="1"/>
</dbReference>
<dbReference type="SUPFAM" id="SSF53822">
    <property type="entry name" value="Periplasmic binding protein-like I"/>
    <property type="match status" value="1"/>
</dbReference>
<organism evidence="5 6">
    <name type="scientific">Marispirochaeta aestuarii</name>
    <dbReference type="NCBI Taxonomy" id="1963862"/>
    <lineage>
        <taxon>Bacteria</taxon>
        <taxon>Pseudomonadati</taxon>
        <taxon>Spirochaetota</taxon>
        <taxon>Spirochaetia</taxon>
        <taxon>Spirochaetales</taxon>
        <taxon>Spirochaetaceae</taxon>
        <taxon>Marispirochaeta</taxon>
    </lineage>
</organism>
<dbReference type="Pfam" id="PF13377">
    <property type="entry name" value="Peripla_BP_3"/>
    <property type="match status" value="1"/>
</dbReference>
<dbReference type="OrthoDB" id="305766at2"/>
<dbReference type="Gene3D" id="1.10.260.40">
    <property type="entry name" value="lambda repressor-like DNA-binding domains"/>
    <property type="match status" value="1"/>
</dbReference>
<evidence type="ECO:0000256" key="1">
    <source>
        <dbReference type="ARBA" id="ARBA00023015"/>
    </source>
</evidence>
<dbReference type="CDD" id="cd06267">
    <property type="entry name" value="PBP1_LacI_sugar_binding-like"/>
    <property type="match status" value="1"/>
</dbReference>
<dbReference type="InterPro" id="IPR000843">
    <property type="entry name" value="HTH_LacI"/>
</dbReference>
<reference evidence="5 6" key="1">
    <citation type="submission" date="2017-03" db="EMBL/GenBank/DDBJ databases">
        <title>Draft Genome sequence of Marispirochaeta sp. strain JC444.</title>
        <authorList>
            <person name="Shivani Y."/>
            <person name="Subhash Y."/>
            <person name="Sasikala C."/>
            <person name="Ramana C."/>
        </authorList>
    </citation>
    <scope>NUCLEOTIDE SEQUENCE [LARGE SCALE GENOMIC DNA]</scope>
    <source>
        <strain evidence="5 6">JC444</strain>
    </source>
</reference>
<evidence type="ECO:0000313" key="6">
    <source>
        <dbReference type="Proteomes" id="UP000192343"/>
    </source>
</evidence>
<dbReference type="Pfam" id="PF00356">
    <property type="entry name" value="LacI"/>
    <property type="match status" value="1"/>
</dbReference>
<keyword evidence="6" id="KW-1185">Reference proteome</keyword>
<evidence type="ECO:0000256" key="2">
    <source>
        <dbReference type="ARBA" id="ARBA00023125"/>
    </source>
</evidence>
<dbReference type="PROSITE" id="PS50932">
    <property type="entry name" value="HTH_LACI_2"/>
    <property type="match status" value="1"/>
</dbReference>
<dbReference type="Gene3D" id="3.40.50.2300">
    <property type="match status" value="2"/>
</dbReference>
<accession>A0A1Y1S0J9</accession>
<dbReference type="AlphaFoldDB" id="A0A1Y1S0J9"/>
<evidence type="ECO:0000313" key="5">
    <source>
        <dbReference type="EMBL" id="ORC36885.1"/>
    </source>
</evidence>
<keyword evidence="3" id="KW-0804">Transcription</keyword>
<dbReference type="PANTHER" id="PTHR30146">
    <property type="entry name" value="LACI-RELATED TRANSCRIPTIONAL REPRESSOR"/>
    <property type="match status" value="1"/>
</dbReference>
<dbReference type="SMART" id="SM00354">
    <property type="entry name" value="HTH_LACI"/>
    <property type="match status" value="1"/>
</dbReference>
<dbReference type="STRING" id="1963862.B4O97_04475"/>
<evidence type="ECO:0000256" key="3">
    <source>
        <dbReference type="ARBA" id="ARBA00023163"/>
    </source>
</evidence>
<feature type="domain" description="HTH lacI-type" evidence="4">
    <location>
        <begin position="4"/>
        <end position="58"/>
    </location>
</feature>
<proteinExistence type="predicted"/>